<reference evidence="12" key="1">
    <citation type="journal article" date="2002" name="Science">
        <title>The draft genome of Ciona intestinalis: insights into chordate and vertebrate origins.</title>
        <authorList>
            <person name="Dehal P."/>
            <person name="Satou Y."/>
            <person name="Campbell R.K."/>
            <person name="Chapman J."/>
            <person name="Degnan B."/>
            <person name="De Tomaso A."/>
            <person name="Davidson B."/>
            <person name="Di Gregorio A."/>
            <person name="Gelpke M."/>
            <person name="Goodstein D.M."/>
            <person name="Harafuji N."/>
            <person name="Hastings K.E."/>
            <person name="Ho I."/>
            <person name="Hotta K."/>
            <person name="Huang W."/>
            <person name="Kawashima T."/>
            <person name="Lemaire P."/>
            <person name="Martinez D."/>
            <person name="Meinertzhagen I.A."/>
            <person name="Necula S."/>
            <person name="Nonaka M."/>
            <person name="Putnam N."/>
            <person name="Rash S."/>
            <person name="Saiga H."/>
            <person name="Satake M."/>
            <person name="Terry A."/>
            <person name="Yamada L."/>
            <person name="Wang H.G."/>
            <person name="Awazu S."/>
            <person name="Azumi K."/>
            <person name="Boore J."/>
            <person name="Branno M."/>
            <person name="Chin-Bow S."/>
            <person name="DeSantis R."/>
            <person name="Doyle S."/>
            <person name="Francino P."/>
            <person name="Keys D.N."/>
            <person name="Haga S."/>
            <person name="Hayashi H."/>
            <person name="Hino K."/>
            <person name="Imai K.S."/>
            <person name="Inaba K."/>
            <person name="Kano S."/>
            <person name="Kobayashi K."/>
            <person name="Kobayashi M."/>
            <person name="Lee B.I."/>
            <person name="Makabe K.W."/>
            <person name="Manohar C."/>
            <person name="Matassi G."/>
            <person name="Medina M."/>
            <person name="Mochizuki Y."/>
            <person name="Mount S."/>
            <person name="Morishita T."/>
            <person name="Miura S."/>
            <person name="Nakayama A."/>
            <person name="Nishizaka S."/>
            <person name="Nomoto H."/>
            <person name="Ohta F."/>
            <person name="Oishi K."/>
            <person name="Rigoutsos I."/>
            <person name="Sano M."/>
            <person name="Sasaki A."/>
            <person name="Sasakura Y."/>
            <person name="Shoguchi E."/>
            <person name="Shin-i T."/>
            <person name="Spagnuolo A."/>
            <person name="Stainier D."/>
            <person name="Suzuki M.M."/>
            <person name="Tassy O."/>
            <person name="Takatori N."/>
            <person name="Tokuoka M."/>
            <person name="Yagi K."/>
            <person name="Yoshizaki F."/>
            <person name="Wada S."/>
            <person name="Zhang C."/>
            <person name="Hyatt P.D."/>
            <person name="Larimer F."/>
            <person name="Detter C."/>
            <person name="Doggett N."/>
            <person name="Glavina T."/>
            <person name="Hawkins T."/>
            <person name="Richardson P."/>
            <person name="Lucas S."/>
            <person name="Kohara Y."/>
            <person name="Levine M."/>
            <person name="Satoh N."/>
            <person name="Rokhsar D.S."/>
        </authorList>
    </citation>
    <scope>NUCLEOTIDE SEQUENCE [LARGE SCALE GENOMIC DNA]</scope>
</reference>
<comment type="similarity">
    <text evidence="2 9">Belongs to the G protein gamma family.</text>
</comment>
<dbReference type="Gene3D" id="4.10.260.10">
    <property type="entry name" value="Transducin (heterotrimeric G protein), gamma chain"/>
    <property type="match status" value="1"/>
</dbReference>
<evidence type="ECO:0000256" key="7">
    <source>
        <dbReference type="ARBA" id="ARBA00023288"/>
    </source>
</evidence>
<protein>
    <recommendedName>
        <fullName evidence="9">Guanine nucleotide-binding protein subunit gamma</fullName>
    </recommendedName>
</protein>
<evidence type="ECO:0000256" key="9">
    <source>
        <dbReference type="RuleBase" id="RU004973"/>
    </source>
</evidence>
<dbReference type="Ensembl" id="ENSCINT00000036693.1">
    <property type="protein sequence ID" value="ENSCINP00000031997.1"/>
    <property type="gene ID" value="ENSCING00000020287.1"/>
</dbReference>
<dbReference type="SMART" id="SM00224">
    <property type="entry name" value="GGL"/>
    <property type="match status" value="1"/>
</dbReference>
<evidence type="ECO:0000256" key="8">
    <source>
        <dbReference type="ARBA" id="ARBA00023289"/>
    </source>
</evidence>
<keyword evidence="12" id="KW-1185">Reference proteome</keyword>
<reference evidence="11" key="2">
    <citation type="submission" date="2025-08" db="UniProtKB">
        <authorList>
            <consortium name="Ensembl"/>
        </authorList>
    </citation>
    <scope>IDENTIFICATION</scope>
</reference>
<dbReference type="Proteomes" id="UP000008144">
    <property type="component" value="Unassembled WGS sequence"/>
</dbReference>
<dbReference type="HOGENOM" id="CLU_168377_3_1_1"/>
<organism evidence="11 12">
    <name type="scientific">Ciona intestinalis</name>
    <name type="common">Transparent sea squirt</name>
    <name type="synonym">Ascidia intestinalis</name>
    <dbReference type="NCBI Taxonomy" id="7719"/>
    <lineage>
        <taxon>Eukaryota</taxon>
        <taxon>Metazoa</taxon>
        <taxon>Chordata</taxon>
        <taxon>Tunicata</taxon>
        <taxon>Ascidiacea</taxon>
        <taxon>Phlebobranchia</taxon>
        <taxon>Cionidae</taxon>
        <taxon>Ciona</taxon>
    </lineage>
</organism>
<evidence type="ECO:0000256" key="2">
    <source>
        <dbReference type="ARBA" id="ARBA00007431"/>
    </source>
</evidence>
<dbReference type="InterPro" id="IPR015898">
    <property type="entry name" value="G-protein_gamma-like_dom"/>
</dbReference>
<keyword evidence="8" id="KW-0636">Prenylation</keyword>
<dbReference type="PRINTS" id="PR00321">
    <property type="entry name" value="GPROTEING"/>
</dbReference>
<evidence type="ECO:0000256" key="1">
    <source>
        <dbReference type="ARBA" id="ARBA00004342"/>
    </source>
</evidence>
<sequence>MATRSVRELEKQIEELRYEANTERVKVSQSCKELMDYCESHASQDYFLYKTDKTNPFKESRSPCVVL</sequence>
<dbReference type="STRING" id="7719.ENSCINP00000031997"/>
<dbReference type="InParanoid" id="H2XQR3"/>
<keyword evidence="3 9" id="KW-1003">Cell membrane</keyword>
<evidence type="ECO:0000256" key="5">
    <source>
        <dbReference type="ARBA" id="ARBA00023136"/>
    </source>
</evidence>
<name>H2XQR3_CIOIN</name>
<keyword evidence="7 9" id="KW-0449">Lipoprotein</keyword>
<dbReference type="SMART" id="SM01224">
    <property type="entry name" value="G_gamma"/>
    <property type="match status" value="1"/>
</dbReference>
<evidence type="ECO:0000313" key="12">
    <source>
        <dbReference type="Proteomes" id="UP000008144"/>
    </source>
</evidence>
<comment type="function">
    <text evidence="9">Guanine nucleotide-binding proteins (G proteins) are involved as a modulator or transducer in various transmembrane signaling systems. The beta and gamma chains are required for the GTPase activity, for replacement of GDP by GTP, and for G protein-effector interaction.</text>
</comment>
<dbReference type="CDD" id="cd00068">
    <property type="entry name" value="GGL"/>
    <property type="match status" value="1"/>
</dbReference>
<dbReference type="AlphaFoldDB" id="H2XQR3"/>
<dbReference type="GO" id="GO:0031681">
    <property type="term" value="F:G-protein beta-subunit binding"/>
    <property type="evidence" value="ECO:0000318"/>
    <property type="project" value="GO_Central"/>
</dbReference>
<accession>H2XQR3</accession>
<keyword evidence="5 9" id="KW-0472">Membrane</keyword>
<dbReference type="GO" id="GO:0005834">
    <property type="term" value="C:heterotrimeric G-protein complex"/>
    <property type="evidence" value="ECO:0000318"/>
    <property type="project" value="GO_Central"/>
</dbReference>
<evidence type="ECO:0000256" key="3">
    <source>
        <dbReference type="ARBA" id="ARBA00022475"/>
    </source>
</evidence>
<comment type="subunit">
    <text evidence="9">G proteins are composed of 3 units; alpha, beta and gamma.</text>
</comment>
<dbReference type="FunFam" id="4.10.260.10:FF:000001">
    <property type="entry name" value="Guanine nucleotide-binding protein subunit gamma"/>
    <property type="match status" value="1"/>
</dbReference>
<dbReference type="PROSITE" id="PS50058">
    <property type="entry name" value="G_PROTEIN_GAMMA"/>
    <property type="match status" value="1"/>
</dbReference>
<evidence type="ECO:0000256" key="6">
    <source>
        <dbReference type="ARBA" id="ARBA00023224"/>
    </source>
</evidence>
<evidence type="ECO:0000256" key="4">
    <source>
        <dbReference type="ARBA" id="ARBA00022481"/>
    </source>
</evidence>
<dbReference type="InterPro" id="IPR036284">
    <property type="entry name" value="GGL_sf"/>
</dbReference>
<dbReference type="SUPFAM" id="SSF48670">
    <property type="entry name" value="Transducin (heterotrimeric G protein), gamma chain"/>
    <property type="match status" value="1"/>
</dbReference>
<dbReference type="GeneTree" id="ENSGT01100000263497"/>
<proteinExistence type="inferred from homology"/>
<dbReference type="OMA" id="LKLEVHI"/>
<evidence type="ECO:0000313" key="11">
    <source>
        <dbReference type="Ensembl" id="ENSCINP00000031997.1"/>
    </source>
</evidence>
<dbReference type="Pfam" id="PF00631">
    <property type="entry name" value="G-gamma"/>
    <property type="match status" value="1"/>
</dbReference>
<dbReference type="FunCoup" id="H2XQR3">
    <property type="interactions" value="52"/>
</dbReference>
<comment type="subcellular location">
    <subcellularLocation>
        <location evidence="1 9">Cell membrane</location>
        <topology evidence="1 9">Lipid-anchor</topology>
        <orientation evidence="1 9">Cytoplasmic side</orientation>
    </subcellularLocation>
</comment>
<keyword evidence="4" id="KW-0488">Methylation</keyword>
<evidence type="ECO:0000259" key="10">
    <source>
        <dbReference type="PROSITE" id="PS50058"/>
    </source>
</evidence>
<reference evidence="11" key="3">
    <citation type="submission" date="2025-09" db="UniProtKB">
        <authorList>
            <consortium name="Ensembl"/>
        </authorList>
    </citation>
    <scope>IDENTIFICATION</scope>
</reference>
<feature type="domain" description="G protein gamma" evidence="10">
    <location>
        <begin position="2"/>
        <end position="67"/>
    </location>
</feature>
<keyword evidence="6 9" id="KW-0807">Transducer</keyword>
<dbReference type="PANTHER" id="PTHR13809">
    <property type="entry name" value="GUANINE NUCLEOTIDE-BINDING PROTEIN GAMMA SUBUNIT"/>
    <property type="match status" value="1"/>
</dbReference>
<dbReference type="GO" id="GO:0007186">
    <property type="term" value="P:G protein-coupled receptor signaling pathway"/>
    <property type="evidence" value="ECO:0000318"/>
    <property type="project" value="GO_Central"/>
</dbReference>
<dbReference type="InterPro" id="IPR001770">
    <property type="entry name" value="G-protein_gamma"/>
</dbReference>